<dbReference type="PANTHER" id="PTHR34133">
    <property type="entry name" value="OS07G0633000 PROTEIN"/>
    <property type="match status" value="1"/>
</dbReference>
<dbReference type="InterPro" id="IPR018971">
    <property type="entry name" value="DUF1997"/>
</dbReference>
<evidence type="ECO:0000313" key="2">
    <source>
        <dbReference type="Proteomes" id="UP001408789"/>
    </source>
</evidence>
<dbReference type="EMBL" id="JBCNJP010000025">
    <property type="protein sequence ID" value="KAK9054012.1"/>
    <property type="molecule type" value="Genomic_DNA"/>
</dbReference>
<keyword evidence="2" id="KW-1185">Reference proteome</keyword>
<dbReference type="AlphaFoldDB" id="A0AAP0GMM2"/>
<comment type="caution">
    <text evidence="1">The sequence shown here is derived from an EMBL/GenBank/DDBJ whole genome shotgun (WGS) entry which is preliminary data.</text>
</comment>
<gene>
    <name evidence="1" type="ORF">SSX86_025087</name>
</gene>
<evidence type="ECO:0000313" key="1">
    <source>
        <dbReference type="EMBL" id="KAK9054012.1"/>
    </source>
</evidence>
<organism evidence="1 2">
    <name type="scientific">Deinandra increscens subsp. villosa</name>
    <dbReference type="NCBI Taxonomy" id="3103831"/>
    <lineage>
        <taxon>Eukaryota</taxon>
        <taxon>Viridiplantae</taxon>
        <taxon>Streptophyta</taxon>
        <taxon>Embryophyta</taxon>
        <taxon>Tracheophyta</taxon>
        <taxon>Spermatophyta</taxon>
        <taxon>Magnoliopsida</taxon>
        <taxon>eudicotyledons</taxon>
        <taxon>Gunneridae</taxon>
        <taxon>Pentapetalae</taxon>
        <taxon>asterids</taxon>
        <taxon>campanulids</taxon>
        <taxon>Asterales</taxon>
        <taxon>Asteraceae</taxon>
        <taxon>Asteroideae</taxon>
        <taxon>Heliantheae alliance</taxon>
        <taxon>Madieae</taxon>
        <taxon>Madiinae</taxon>
        <taxon>Deinandra</taxon>
    </lineage>
</organism>
<accession>A0AAP0GMM2</accession>
<dbReference type="Proteomes" id="UP001408789">
    <property type="component" value="Unassembled WGS sequence"/>
</dbReference>
<proteinExistence type="predicted"/>
<sequence length="264" mass="30567">MAVLPVLRSCIYHLSFSKITYQSNAATSTVIAGDSKRKVLKQNWRKSKHESLSESRIRRRFICKLSNASTYSSRIATDMYLYESPNASFDQYLEDKPRVFKAIFPDKRRSQQLNDEEWRVHMLPIQFFFLTCNPVIDMRLRCKTDSHDFPTGVPPQVTKVLDLDIVRWELLGLEDIVKPSEFSLGVKGALYPYRQGNRSRLKGQLSMSITFDLPPVLSLIPEDVRRDVAETVLKRLVENMKEKVNGSLLADYSKFKNERARKLV</sequence>
<dbReference type="Pfam" id="PF09366">
    <property type="entry name" value="DUF1997"/>
    <property type="match status" value="1"/>
</dbReference>
<name>A0AAP0GMM2_9ASTR</name>
<reference evidence="1 2" key="1">
    <citation type="submission" date="2024-04" db="EMBL/GenBank/DDBJ databases">
        <title>The reference genome of an endangered Asteraceae, Deinandra increscens subsp. villosa, native to the Central Coast of California.</title>
        <authorList>
            <person name="Guilliams M."/>
            <person name="Hasenstab-Lehman K."/>
            <person name="Meyer R."/>
            <person name="Mcevoy S."/>
        </authorList>
    </citation>
    <scope>NUCLEOTIDE SEQUENCE [LARGE SCALE GENOMIC DNA]</scope>
    <source>
        <tissue evidence="1">Leaf</tissue>
    </source>
</reference>
<dbReference type="PANTHER" id="PTHR34133:SF8">
    <property type="entry name" value="OS07G0633000 PROTEIN"/>
    <property type="match status" value="1"/>
</dbReference>
<protein>
    <submittedName>
        <fullName evidence="1">Uncharacterized protein</fullName>
    </submittedName>
</protein>